<evidence type="ECO:0000313" key="10">
    <source>
        <dbReference type="EMBL" id="PEG32359.1"/>
    </source>
</evidence>
<dbReference type="PROSITE" id="PS50022">
    <property type="entry name" value="FA58C_3"/>
    <property type="match status" value="4"/>
</dbReference>
<evidence type="ECO:0000256" key="8">
    <source>
        <dbReference type="ARBA" id="ARBA00023326"/>
    </source>
</evidence>
<gene>
    <name evidence="10" type="ORF">CQ394_11900</name>
</gene>
<dbReference type="Pfam" id="PF22633">
    <property type="entry name" value="F5_F8_type_C_2"/>
    <property type="match status" value="3"/>
</dbReference>
<accession>A0A2A7MLA7</accession>
<keyword evidence="4" id="KW-0378">Hydrolase</keyword>
<keyword evidence="7" id="KW-0961">Cell wall biogenesis/degradation</keyword>
<dbReference type="PROSITE" id="PS52008">
    <property type="entry name" value="GH81"/>
    <property type="match status" value="1"/>
</dbReference>
<dbReference type="PANTHER" id="PTHR31983">
    <property type="entry name" value="ENDO-1,3(4)-BETA-GLUCANASE 1"/>
    <property type="match status" value="1"/>
</dbReference>
<dbReference type="Pfam" id="PF07554">
    <property type="entry name" value="FIVAR"/>
    <property type="match status" value="3"/>
</dbReference>
<dbReference type="RefSeq" id="WP_058296504.1">
    <property type="nucleotide sequence ID" value="NZ_CAMRXG010000066.1"/>
</dbReference>
<comment type="similarity">
    <text evidence="2">Belongs to the glycosyl hydrolase 81 family.</text>
</comment>
<evidence type="ECO:0000259" key="9">
    <source>
        <dbReference type="PROSITE" id="PS50022"/>
    </source>
</evidence>
<dbReference type="InterPro" id="IPR005200">
    <property type="entry name" value="Endo-beta-glucanase"/>
</dbReference>
<dbReference type="GO" id="GO:0042973">
    <property type="term" value="F:glucan endo-1,3-beta-D-glucosidase activity"/>
    <property type="evidence" value="ECO:0007669"/>
    <property type="project" value="UniProtKB-EC"/>
</dbReference>
<dbReference type="GO" id="GO:0052861">
    <property type="term" value="F:endo-1,3(4)-beta-glucanase activity"/>
    <property type="evidence" value="ECO:0007669"/>
    <property type="project" value="InterPro"/>
</dbReference>
<sequence length="1658" mass="188087">MCSKKIMNLKKTISPIISFCIVTGMIQGLNIDKVMADDVSPYVLSLNRTVYSSSDNGGSTSDKLVDDDYTTRWESEWGKDNQWIYVDLGVSAQITGVNIKWENAYATEYEIEVSDDEENWSSIYTQKNGQGGEETISLNGKGRYVRLNLNKRLFEGYGYSIYEFEVYGTGGVNEPPVALGENIALNKTAISSSVHEDWYIKPGQVDADKAIDGDNNTHWGSSLQDNQWIYVDLGSTHTIGRVILNWDSSARSYDIEVSDDAEEWKTVYRELNSRGGKENIQLYASGRYVRMKGINRATTYEFGLKEFEIYDYVENDPKPVYEIPEKAEQVITNVGSGSYVTDMSLFTQPKEPYSKTSNMETPIPSNDWWQSLLISDLGNAVTTLPLKSKYQKQGLGLLTPSAGWVQDRTNQTERNIDFYLMANNIDTAKMESKISGYGDYSATAVLSDNDTEKMKSTFVKGSPYIYSEFSDPNSVEIYSTAIDKIFDENGNTILGKSGDEISTDHIGIEIENTTEDPDKDTITRYYGVFAPEGTVFKRVGNKIKIQLGNGEKYLSIATMPSDTDLSYFYDHAYAFVTDTKVDYDYDELTSNVTTKFEQKVDLKRKDFADTTLMCMLPSQWKKSDKETSDLSYPSVRGTLKVTEGNSFTTVDKFNGILPQFIEPLNSEYSRNTLMTYLEELDKSTSSNYMSGDAYWQGKALHPLAMGALVADQINAVEYKEKFLSKLKEILVEWYSYKPGEEEGYYFNYNPEWGTLIYKNSEFGANTGITDHHFTYGYFTFASAVLATYDSEFLNDYGSMVDLLIRDYANPSKNDSKFPQFRSFDPYEGHSWAGGYADNDDGNNQEAAGESLFGWVGEYLWGIVSDNEEYRDAGIYGFTTELNAVKQYWFNYDGDNWLPEYDHKTVGQIYGATNFYGTFFNGDSVYVYGIHWLPTGEYLTNYGIEKDKVAELYDGMRQDIIKDYHNSSDPNKGEEPDPNDVENAWKHITWPIESLSDPESVINKWDTSELQKNEMYNTYWFVNNMAALGQRTDEVWAEGGVSASVYKKDDIYTAMIWNPSDDPMTVKFRNNDGELGYTTVAPKKLVAVNPLIEGAVSKSALQAEINAAKEKVQSDYTEDSWEDFSSLVDSAVNVNNDENATTSQVDEALKNLLNAIKDLENIDDIPSSDTNIALNKSVVSSSNEADGLSGKYITDGDLNSRWGSDWNNNTDNHPEYVYIDLGESYYLGSMKIKWSDAYAKNYEIQVCDENPEDENSWRKVSDIDEGNGGEEDIEFNDVNARYVRIYCKEMGLAPYGYSIKDIEIYLAVDKKELVNIIEKANELNKNDYTEESWNKFSNALELAIQINENVDAKQYQVDSIVKKLEKTMNQLVKNDGESNPDVTDESLALNKKVISSSNEADGLSGKYITDGDLNSRWGSDWINNTDKSPEYVYVDLEDVYDINKVKIYWDNAFAKNYEIQVCNENPEDENSWIKVLDIDDGNGGEDDIEFNDVNARYVRIYCKEMGLAPFGYSIKDIEIYSDADKKELDKKELVNIIEKANELNKSDYTEDSWNKFSDALESAIQINENVDAKQYEVDSIVEELEKIMNQLVNNNEESNPDVTDENLSLDQEVISSSDEADGLSGEYIRDEDLDSRLSSDWINNMDNNQDHVYVDVEDV</sequence>
<keyword evidence="6" id="KW-0326">Glycosidase</keyword>
<dbReference type="Gene3D" id="2.70.98.30">
    <property type="entry name" value="Golgi alpha-mannosidase II, domain 4"/>
    <property type="match status" value="1"/>
</dbReference>
<feature type="domain" description="F5/8 type C" evidence="9">
    <location>
        <begin position="172"/>
        <end position="312"/>
    </location>
</feature>
<dbReference type="Gene3D" id="2.60.120.260">
    <property type="entry name" value="Galactose-binding domain-like"/>
    <property type="match status" value="4"/>
</dbReference>
<organism evidence="10 11">
    <name type="scientific">Clostridium neonatale</name>
    <dbReference type="NCBI Taxonomy" id="137838"/>
    <lineage>
        <taxon>Bacteria</taxon>
        <taxon>Bacillati</taxon>
        <taxon>Bacillota</taxon>
        <taxon>Clostridia</taxon>
        <taxon>Eubacteriales</taxon>
        <taxon>Clostridiaceae</taxon>
        <taxon>Clostridium</taxon>
    </lineage>
</organism>
<evidence type="ECO:0000256" key="6">
    <source>
        <dbReference type="ARBA" id="ARBA00023295"/>
    </source>
</evidence>
<feature type="domain" description="F5/8 type C" evidence="9">
    <location>
        <begin position="1159"/>
        <end position="1306"/>
    </location>
</feature>
<protein>
    <recommendedName>
        <fullName evidence="3">glucan endo-1,3-beta-D-glucosidase</fullName>
        <ecNumber evidence="3">3.2.1.39</ecNumber>
    </recommendedName>
</protein>
<name>A0A2A7MLA7_9CLOT</name>
<reference evidence="10 11" key="1">
    <citation type="submission" date="2017-10" db="EMBL/GenBank/DDBJ databases">
        <title>Effective Description of Clostridium neonatale sp. nov. linked to necrotizing enterocolitis in neonates and a clarification of species assignable to the genus Clostridium (Prazmowski 1880) emend. Lawson and Rainey 2016.</title>
        <authorList>
            <person name="Bernard K."/>
            <person name="Burdz T."/>
            <person name="Wiebe D."/>
            <person name="Balcewich B."/>
            <person name="Alfa M."/>
            <person name="Bernier A.-M."/>
        </authorList>
    </citation>
    <scope>NUCLEOTIDE SEQUENCE [LARGE SCALE GENOMIC DNA]</scope>
    <source>
        <strain evidence="10 11">LCDC99A005</strain>
    </source>
</reference>
<keyword evidence="11" id="KW-1185">Reference proteome</keyword>
<dbReference type="Gene3D" id="1.20.1270.70">
    <property type="entry name" value="Designed single chain three-helix bundle"/>
    <property type="match status" value="3"/>
</dbReference>
<dbReference type="GO" id="GO:0071555">
    <property type="term" value="P:cell wall organization"/>
    <property type="evidence" value="ECO:0007669"/>
    <property type="project" value="UniProtKB-KW"/>
</dbReference>
<comment type="catalytic activity">
    <reaction evidence="1">
        <text>Hydrolysis of (1-&gt;3)-beta-D-glucosidic linkages in (1-&gt;3)-beta-D-glucans.</text>
        <dbReference type="EC" id="3.2.1.39"/>
    </reaction>
</comment>
<dbReference type="GO" id="GO:0000272">
    <property type="term" value="P:polysaccharide catabolic process"/>
    <property type="evidence" value="ECO:0007669"/>
    <property type="project" value="UniProtKB-KW"/>
</dbReference>
<evidence type="ECO:0000256" key="7">
    <source>
        <dbReference type="ARBA" id="ARBA00023316"/>
    </source>
</evidence>
<dbReference type="InterPro" id="IPR008979">
    <property type="entry name" value="Galactose-bd-like_sf"/>
</dbReference>
<evidence type="ECO:0000256" key="2">
    <source>
        <dbReference type="ARBA" id="ARBA00010730"/>
    </source>
</evidence>
<proteinExistence type="inferred from homology"/>
<dbReference type="STRING" id="137838.GCA_001458595_03871"/>
<dbReference type="Pfam" id="PF00754">
    <property type="entry name" value="F5_F8_type_C"/>
    <property type="match status" value="1"/>
</dbReference>
<dbReference type="InterPro" id="IPR000421">
    <property type="entry name" value="FA58C"/>
</dbReference>
<evidence type="ECO:0000256" key="5">
    <source>
        <dbReference type="ARBA" id="ARBA00023277"/>
    </source>
</evidence>
<evidence type="ECO:0000256" key="1">
    <source>
        <dbReference type="ARBA" id="ARBA00000382"/>
    </source>
</evidence>
<dbReference type="OrthoDB" id="220114at2"/>
<dbReference type="InterPro" id="IPR040720">
    <property type="entry name" value="GH81_C"/>
</dbReference>
<feature type="domain" description="F5/8 type C" evidence="9">
    <location>
        <begin position="1374"/>
        <end position="1521"/>
    </location>
</feature>
<evidence type="ECO:0000256" key="3">
    <source>
        <dbReference type="ARBA" id="ARBA00012780"/>
    </source>
</evidence>
<keyword evidence="5" id="KW-0119">Carbohydrate metabolism</keyword>
<dbReference type="PANTHER" id="PTHR31983:SF0">
    <property type="entry name" value="GLUCAN ENDO-1,3-BETA-D-GLUCOSIDASE 2"/>
    <property type="match status" value="1"/>
</dbReference>
<evidence type="ECO:0000256" key="4">
    <source>
        <dbReference type="ARBA" id="ARBA00022801"/>
    </source>
</evidence>
<keyword evidence="8" id="KW-0624">Polysaccharide degradation</keyword>
<dbReference type="Pfam" id="PF17652">
    <property type="entry name" value="Glyco_hydro81C"/>
    <property type="match status" value="1"/>
</dbReference>
<evidence type="ECO:0000313" key="11">
    <source>
        <dbReference type="Proteomes" id="UP000220840"/>
    </source>
</evidence>
<dbReference type="SUPFAM" id="SSF49785">
    <property type="entry name" value="Galactose-binding domain-like"/>
    <property type="match status" value="4"/>
</dbReference>
<dbReference type="EMBL" id="PDCJ01000001">
    <property type="protein sequence ID" value="PEG32359.1"/>
    <property type="molecule type" value="Genomic_DNA"/>
</dbReference>
<feature type="domain" description="F5/8 type C" evidence="9">
    <location>
        <begin position="23"/>
        <end position="169"/>
    </location>
</feature>
<dbReference type="EC" id="3.2.1.39" evidence="3"/>
<dbReference type="Proteomes" id="UP000220840">
    <property type="component" value="Unassembled WGS sequence"/>
</dbReference>
<comment type="caution">
    <text evidence="10">The sequence shown here is derived from an EMBL/GenBank/DDBJ whole genome shotgun (WGS) entry which is preliminary data.</text>
</comment>